<keyword evidence="6" id="KW-0406">Ion transport</keyword>
<evidence type="ECO:0000256" key="7">
    <source>
        <dbReference type="ARBA" id="ARBA00023136"/>
    </source>
</evidence>
<evidence type="ECO:0000256" key="6">
    <source>
        <dbReference type="ARBA" id="ARBA00023065"/>
    </source>
</evidence>
<dbReference type="InterPro" id="IPR044669">
    <property type="entry name" value="YneE/VCCN1/2-like"/>
</dbReference>
<evidence type="ECO:0000256" key="9">
    <source>
        <dbReference type="SAM" id="Phobius"/>
    </source>
</evidence>
<accession>A0A1B8Q1S5</accession>
<comment type="subcellular location">
    <subcellularLocation>
        <location evidence="1">Cell membrane</location>
        <topology evidence="1">Multi-pass membrane protein</topology>
    </subcellularLocation>
</comment>
<dbReference type="PANTHER" id="PTHR33281:SF19">
    <property type="entry name" value="VOLTAGE-DEPENDENT ANION CHANNEL-FORMING PROTEIN YNEE"/>
    <property type="match status" value="1"/>
</dbReference>
<comment type="caution">
    <text evidence="10">The sequence shown here is derived from an EMBL/GenBank/DDBJ whole genome shotgun (WGS) entry which is preliminary data.</text>
</comment>
<comment type="similarity">
    <text evidence="8">Belongs to the anion channel-forming bestrophin (TC 1.A.46) family.</text>
</comment>
<keyword evidence="7 9" id="KW-0472">Membrane</keyword>
<dbReference type="RefSeq" id="WP_065255498.1">
    <property type="nucleotide sequence ID" value="NZ_JARDJM010000010.1"/>
</dbReference>
<gene>
    <name evidence="10" type="ORF">A9309_07120</name>
</gene>
<sequence length="311" mass="35711">MIVRDKHNSLKLLFMWHGTILPKVLPMIILLMAVSMIAWGLSHYQLYTVKNVPAVGFTVFGVVLSIFLGFRNNACYDRWWEGRKLWGSLIANTRHFSRDTHFLNADDRRAVLVDMLIFVNLFRDRLRHQKLPVERFADYLGIDDKDKDELNTLIRQHINAPQVVLERMQHRLIHAVKSGQISDIIYTSIQRHIIEMGNIQAGCDRISSTPLPLVYSVLLHRAVFCFCWMLPFGIESVLGIWTPFLVGLLAYMFLGLDELSSQLEEPFGVAQNDLPLDTITRLIERETLALMGVATDDLPQAMGDDGRFNFL</sequence>
<evidence type="ECO:0000256" key="4">
    <source>
        <dbReference type="ARBA" id="ARBA00022692"/>
    </source>
</evidence>
<evidence type="ECO:0000256" key="1">
    <source>
        <dbReference type="ARBA" id="ARBA00004651"/>
    </source>
</evidence>
<name>A0A1B8Q1S5_MORLA</name>
<reference evidence="10 11" key="1">
    <citation type="submission" date="2016-06" db="EMBL/GenBank/DDBJ databases">
        <title>Draft genome of Moraxella lacunata CCUG 57757A.</title>
        <authorList>
            <person name="Salva-Serra F."/>
            <person name="Engstrom-Jakobsson H."/>
            <person name="Thorell K."/>
            <person name="Gonzales-Siles L."/>
            <person name="Karlsson R."/>
            <person name="Boulund F."/>
            <person name="Engstrand L."/>
            <person name="Kristiansson E."/>
            <person name="Moore E."/>
        </authorList>
    </citation>
    <scope>NUCLEOTIDE SEQUENCE [LARGE SCALE GENOMIC DNA]</scope>
    <source>
        <strain evidence="10 11">CCUG 57757A</strain>
    </source>
</reference>
<protein>
    <submittedName>
        <fullName evidence="10">Bestrophin</fullName>
    </submittedName>
</protein>
<evidence type="ECO:0000256" key="5">
    <source>
        <dbReference type="ARBA" id="ARBA00022989"/>
    </source>
</evidence>
<evidence type="ECO:0000313" key="11">
    <source>
        <dbReference type="Proteomes" id="UP000092607"/>
    </source>
</evidence>
<feature type="transmembrane region" description="Helical" evidence="9">
    <location>
        <begin position="52"/>
        <end position="70"/>
    </location>
</feature>
<dbReference type="PANTHER" id="PTHR33281">
    <property type="entry name" value="UPF0187 PROTEIN YNEE"/>
    <property type="match status" value="1"/>
</dbReference>
<evidence type="ECO:0000256" key="8">
    <source>
        <dbReference type="ARBA" id="ARBA00034708"/>
    </source>
</evidence>
<dbReference type="GO" id="GO:0005254">
    <property type="term" value="F:chloride channel activity"/>
    <property type="evidence" value="ECO:0007669"/>
    <property type="project" value="InterPro"/>
</dbReference>
<evidence type="ECO:0000313" key="10">
    <source>
        <dbReference type="EMBL" id="OBX62700.1"/>
    </source>
</evidence>
<keyword evidence="2" id="KW-0813">Transport</keyword>
<dbReference type="GO" id="GO:0005886">
    <property type="term" value="C:plasma membrane"/>
    <property type="evidence" value="ECO:0007669"/>
    <property type="project" value="UniProtKB-SubCell"/>
</dbReference>
<proteinExistence type="inferred from homology"/>
<dbReference type="Pfam" id="PF25539">
    <property type="entry name" value="Bestrophin_2"/>
    <property type="match status" value="1"/>
</dbReference>
<evidence type="ECO:0000256" key="2">
    <source>
        <dbReference type="ARBA" id="ARBA00022448"/>
    </source>
</evidence>
<keyword evidence="4 9" id="KW-0812">Transmembrane</keyword>
<dbReference type="Proteomes" id="UP000092607">
    <property type="component" value="Unassembled WGS sequence"/>
</dbReference>
<organism evidence="10 11">
    <name type="scientific">Moraxella lacunata</name>
    <dbReference type="NCBI Taxonomy" id="477"/>
    <lineage>
        <taxon>Bacteria</taxon>
        <taxon>Pseudomonadati</taxon>
        <taxon>Pseudomonadota</taxon>
        <taxon>Gammaproteobacteria</taxon>
        <taxon>Moraxellales</taxon>
        <taxon>Moraxellaceae</taxon>
        <taxon>Moraxella</taxon>
    </lineage>
</organism>
<keyword evidence="3" id="KW-1003">Cell membrane</keyword>
<dbReference type="OrthoDB" id="445589at2"/>
<feature type="transmembrane region" description="Helical" evidence="9">
    <location>
        <begin position="20"/>
        <end position="40"/>
    </location>
</feature>
<dbReference type="EMBL" id="LZMS01000059">
    <property type="protein sequence ID" value="OBX62700.1"/>
    <property type="molecule type" value="Genomic_DNA"/>
</dbReference>
<evidence type="ECO:0000256" key="3">
    <source>
        <dbReference type="ARBA" id="ARBA00022475"/>
    </source>
</evidence>
<keyword evidence="5 9" id="KW-1133">Transmembrane helix</keyword>
<dbReference type="AlphaFoldDB" id="A0A1B8Q1S5"/>